<sequence length="140" mass="14721">MESLYTAKATARRGGRSGIVESEDGALNLQLSVPKGLGGGGGTGTNPEELFAAGYSACFESALANIARKEKLDIPDTEVTCHIHIGKDETDGGFKLAGKLEVRIPGLDPDKAKDLVEKAHAFCPYSKATRGNMDVELSVV</sequence>
<name>A0A4Y6UZ33_SACBS</name>
<dbReference type="KEGG" id="saca:FFV09_16975"/>
<dbReference type="AlphaFoldDB" id="A0A4Y6UZ33"/>
<dbReference type="PANTHER" id="PTHR33797">
    <property type="entry name" value="ORGANIC HYDROPEROXIDE RESISTANCE PROTEIN-LIKE"/>
    <property type="match status" value="1"/>
</dbReference>
<dbReference type="InterPro" id="IPR015946">
    <property type="entry name" value="KH_dom-like_a/b"/>
</dbReference>
<dbReference type="OrthoDB" id="9797508at2"/>
<dbReference type="InterPro" id="IPR003718">
    <property type="entry name" value="OsmC/Ohr_fam"/>
</dbReference>
<evidence type="ECO:0000256" key="1">
    <source>
        <dbReference type="ARBA" id="ARBA00007378"/>
    </source>
</evidence>
<accession>A0A4Y6UZ33</accession>
<protein>
    <submittedName>
        <fullName evidence="2">Organic hydroperoxide resistance protein</fullName>
    </submittedName>
</protein>
<dbReference type="InterPro" id="IPR019953">
    <property type="entry name" value="OHR"/>
</dbReference>
<keyword evidence="3" id="KW-1185">Reference proteome</keyword>
<dbReference type="Pfam" id="PF02566">
    <property type="entry name" value="OsmC"/>
    <property type="match status" value="1"/>
</dbReference>
<evidence type="ECO:0000313" key="3">
    <source>
        <dbReference type="Proteomes" id="UP000316968"/>
    </source>
</evidence>
<gene>
    <name evidence="2" type="ORF">FFV09_16975</name>
</gene>
<evidence type="ECO:0000313" key="2">
    <source>
        <dbReference type="EMBL" id="QDH22384.1"/>
    </source>
</evidence>
<organism evidence="2 3">
    <name type="scientific">Saccharibacillus brassicae</name>
    <dbReference type="NCBI Taxonomy" id="2583377"/>
    <lineage>
        <taxon>Bacteria</taxon>
        <taxon>Bacillati</taxon>
        <taxon>Bacillota</taxon>
        <taxon>Bacilli</taxon>
        <taxon>Bacillales</taxon>
        <taxon>Paenibacillaceae</taxon>
        <taxon>Saccharibacillus</taxon>
    </lineage>
</organism>
<dbReference type="InterPro" id="IPR036102">
    <property type="entry name" value="OsmC/Ohrsf"/>
</dbReference>
<dbReference type="SUPFAM" id="SSF82784">
    <property type="entry name" value="OsmC-like"/>
    <property type="match status" value="1"/>
</dbReference>
<dbReference type="PANTHER" id="PTHR33797:SF2">
    <property type="entry name" value="ORGANIC HYDROPEROXIDE RESISTANCE PROTEIN-LIKE"/>
    <property type="match status" value="1"/>
</dbReference>
<dbReference type="GO" id="GO:0006979">
    <property type="term" value="P:response to oxidative stress"/>
    <property type="evidence" value="ECO:0007669"/>
    <property type="project" value="InterPro"/>
</dbReference>
<dbReference type="Proteomes" id="UP000316968">
    <property type="component" value="Chromosome"/>
</dbReference>
<dbReference type="Gene3D" id="2.20.25.10">
    <property type="match status" value="1"/>
</dbReference>
<proteinExistence type="inferred from homology"/>
<dbReference type="NCBIfam" id="TIGR03561">
    <property type="entry name" value="organ_hyd_perox"/>
    <property type="match status" value="1"/>
</dbReference>
<dbReference type="RefSeq" id="WP_141448926.1">
    <property type="nucleotide sequence ID" value="NZ_CBCSAZ010000005.1"/>
</dbReference>
<comment type="similarity">
    <text evidence="1">Belongs to the OsmC/Ohr family.</text>
</comment>
<dbReference type="Gene3D" id="3.30.300.20">
    <property type="match status" value="1"/>
</dbReference>
<reference evidence="2 3" key="1">
    <citation type="submission" date="2019-06" db="EMBL/GenBank/DDBJ databases">
        <title>Saccharibacillus brassicae sp. nov., an endophytic bacterium isolated from Chinese cabbage seeds (Brassica pekinensis).</title>
        <authorList>
            <person name="Jiang L."/>
            <person name="Lee J."/>
            <person name="Kim S.W."/>
        </authorList>
    </citation>
    <scope>NUCLEOTIDE SEQUENCE [LARGE SCALE GENOMIC DNA]</scope>
    <source>
        <strain evidence="3">KCTC 43072 / ATSA2</strain>
    </source>
</reference>
<dbReference type="EMBL" id="CP041217">
    <property type="protein sequence ID" value="QDH22384.1"/>
    <property type="molecule type" value="Genomic_DNA"/>
</dbReference>